<name>A0A7X3FLL1_9BACL</name>
<proteinExistence type="inferred from homology"/>
<evidence type="ECO:0000313" key="7">
    <source>
        <dbReference type="EMBL" id="MVP01951.1"/>
    </source>
</evidence>
<comment type="caution">
    <text evidence="7">The sequence shown here is derived from an EMBL/GenBank/DDBJ whole genome shotgun (WGS) entry which is preliminary data.</text>
</comment>
<dbReference type="CDD" id="cd02146">
    <property type="entry name" value="NfsA-like"/>
    <property type="match status" value="1"/>
</dbReference>
<dbReference type="Pfam" id="PF00881">
    <property type="entry name" value="Nitroreductase"/>
    <property type="match status" value="1"/>
</dbReference>
<evidence type="ECO:0000259" key="6">
    <source>
        <dbReference type="Pfam" id="PF00881"/>
    </source>
</evidence>
<sequence>MNSVIDLLMNHRSIRKFKPEPLAPEQKKAILGAAQMASTSSNVQAYSIISVTDPLLKKELAEFAGNQAYVEQCGLFLVFCADLSRLRNVTENCGEIFHQNTESFLVASLDAALAAQNAAIAAESLGLGICYIGGIRNVPHKVSEALRLPELVYPVFGMCIGVPDQEPSLRPRLPMQAVVHENAYDTGAVLEGIQEYDETTRRYYRERTGGQTDLSWSRSMADKYRLPVRPHIKPFVESKGFKLD</sequence>
<dbReference type="SUPFAM" id="SSF55469">
    <property type="entry name" value="FMN-dependent nitroreductase-like"/>
    <property type="match status" value="1"/>
</dbReference>
<dbReference type="PIRSF" id="PIRSF005426">
    <property type="entry name" value="Frp"/>
    <property type="match status" value="1"/>
</dbReference>
<dbReference type="EMBL" id="RHLK01000016">
    <property type="protein sequence ID" value="MVP01951.1"/>
    <property type="molecule type" value="Genomic_DNA"/>
</dbReference>
<organism evidence="7 8">
    <name type="scientific">Paenibacillus lutrae</name>
    <dbReference type="NCBI Taxonomy" id="2078573"/>
    <lineage>
        <taxon>Bacteria</taxon>
        <taxon>Bacillati</taxon>
        <taxon>Bacillota</taxon>
        <taxon>Bacilli</taxon>
        <taxon>Bacillales</taxon>
        <taxon>Paenibacillaceae</taxon>
        <taxon>Paenibacillus</taxon>
    </lineage>
</organism>
<gene>
    <name evidence="7" type="primary">nfsA</name>
    <name evidence="7" type="ORF">EDM21_20955</name>
</gene>
<comment type="similarity">
    <text evidence="1 5">Belongs to the flavin oxidoreductase frp family.</text>
</comment>
<keyword evidence="2 5" id="KW-0285">Flavoprotein</keyword>
<dbReference type="InterPro" id="IPR000415">
    <property type="entry name" value="Nitroreductase-like"/>
</dbReference>
<protein>
    <submittedName>
        <fullName evidence="7">Oxygen-insensitive NADPH nitroreductase</fullName>
        <ecNumber evidence="7">1.5.1.38</ecNumber>
    </submittedName>
</protein>
<dbReference type="AlphaFoldDB" id="A0A7X3FLL1"/>
<dbReference type="Proteomes" id="UP000490800">
    <property type="component" value="Unassembled WGS sequence"/>
</dbReference>
<feature type="domain" description="Nitroreductase" evidence="6">
    <location>
        <begin position="9"/>
        <end position="161"/>
    </location>
</feature>
<evidence type="ECO:0000256" key="4">
    <source>
        <dbReference type="ARBA" id="ARBA00023002"/>
    </source>
</evidence>
<evidence type="ECO:0000256" key="1">
    <source>
        <dbReference type="ARBA" id="ARBA00008366"/>
    </source>
</evidence>
<keyword evidence="8" id="KW-1185">Reference proteome</keyword>
<dbReference type="InterPro" id="IPR029479">
    <property type="entry name" value="Nitroreductase"/>
</dbReference>
<keyword evidence="3 5" id="KW-0288">FMN</keyword>
<dbReference type="EC" id="1.5.1.38" evidence="7"/>
<dbReference type="NCBIfam" id="NF008033">
    <property type="entry name" value="PRK10765.1"/>
    <property type="match status" value="1"/>
</dbReference>
<keyword evidence="5" id="KW-0521">NADP</keyword>
<dbReference type="InterPro" id="IPR016446">
    <property type="entry name" value="Flavin_OxRdtase_Frp"/>
</dbReference>
<evidence type="ECO:0000256" key="3">
    <source>
        <dbReference type="ARBA" id="ARBA00022643"/>
    </source>
</evidence>
<dbReference type="Gene3D" id="3.40.109.10">
    <property type="entry name" value="NADH Oxidase"/>
    <property type="match status" value="1"/>
</dbReference>
<reference evidence="7 8" key="1">
    <citation type="journal article" date="2019" name="Microorganisms">
        <title>Paenibacillus lutrae sp. nov., A Chitinolytic Species Isolated from A River Otter in Castril Natural Park, Granada, Spain.</title>
        <authorList>
            <person name="Rodriguez M."/>
            <person name="Reina J.C."/>
            <person name="Bejar V."/>
            <person name="Llamas I."/>
        </authorList>
    </citation>
    <scope>NUCLEOTIDE SEQUENCE [LARGE SCALE GENOMIC DNA]</scope>
    <source>
        <strain evidence="7 8">N10</strain>
    </source>
</reference>
<dbReference type="PANTHER" id="PTHR43425">
    <property type="entry name" value="OXYGEN-INSENSITIVE NADPH NITROREDUCTASE"/>
    <property type="match status" value="1"/>
</dbReference>
<evidence type="ECO:0000313" key="8">
    <source>
        <dbReference type="Proteomes" id="UP000490800"/>
    </source>
</evidence>
<keyword evidence="4 5" id="KW-0560">Oxidoreductase</keyword>
<dbReference type="GO" id="GO:0052873">
    <property type="term" value="F:FMN reductase (NADPH) activity"/>
    <property type="evidence" value="ECO:0007669"/>
    <property type="project" value="UniProtKB-EC"/>
</dbReference>
<evidence type="ECO:0000256" key="2">
    <source>
        <dbReference type="ARBA" id="ARBA00022630"/>
    </source>
</evidence>
<evidence type="ECO:0000256" key="5">
    <source>
        <dbReference type="PIRNR" id="PIRNR005426"/>
    </source>
</evidence>
<dbReference type="OrthoDB" id="9775805at2"/>
<dbReference type="RefSeq" id="WP_157338358.1">
    <property type="nucleotide sequence ID" value="NZ_RHLK01000016.1"/>
</dbReference>
<accession>A0A7X3FLL1</accession>
<dbReference type="PANTHER" id="PTHR43425:SF2">
    <property type="entry name" value="OXYGEN-INSENSITIVE NADPH NITROREDUCTASE"/>
    <property type="match status" value="1"/>
</dbReference>